<dbReference type="GO" id="GO:0046982">
    <property type="term" value="F:protein heterodimerization activity"/>
    <property type="evidence" value="ECO:0007669"/>
    <property type="project" value="InterPro"/>
</dbReference>
<dbReference type="PANTHER" id="PTHR10252:SF54">
    <property type="entry name" value="CHROMATIN ACCESSIBILITY COMPLEX PROTEIN 1"/>
    <property type="match status" value="1"/>
</dbReference>
<proteinExistence type="predicted"/>
<dbReference type="GO" id="GO:0006261">
    <property type="term" value="P:DNA-templated DNA replication"/>
    <property type="evidence" value="ECO:0007669"/>
    <property type="project" value="TreeGrafter"/>
</dbReference>
<evidence type="ECO:0000313" key="5">
    <source>
        <dbReference type="EMBL" id="RSH86432.1"/>
    </source>
</evidence>
<dbReference type="InterPro" id="IPR050568">
    <property type="entry name" value="Transcr_DNA_Rep_Reg"/>
</dbReference>
<comment type="subcellular location">
    <subcellularLocation>
        <location evidence="1">Nucleus</location>
    </subcellularLocation>
</comment>
<feature type="domain" description="Transcription factor CBF/NF-Y/archaeal histone" evidence="4">
    <location>
        <begin position="67"/>
        <end position="130"/>
    </location>
</feature>
<dbReference type="CDD" id="cd23645">
    <property type="entry name" value="HFD_Dpb3-like"/>
    <property type="match status" value="1"/>
</dbReference>
<evidence type="ECO:0000256" key="3">
    <source>
        <dbReference type="SAM" id="MobiDB-lite"/>
    </source>
</evidence>
<comment type="caution">
    <text evidence="5">The sequence shown here is derived from an EMBL/GenBank/DDBJ whole genome shotgun (WGS) entry which is preliminary data.</text>
</comment>
<dbReference type="GO" id="GO:0008623">
    <property type="term" value="C:CHRAC"/>
    <property type="evidence" value="ECO:0007669"/>
    <property type="project" value="TreeGrafter"/>
</dbReference>
<feature type="region of interest" description="Disordered" evidence="3">
    <location>
        <begin position="161"/>
        <end position="287"/>
    </location>
</feature>
<organism evidence="5 6">
    <name type="scientific">Apiotrichum porosum</name>
    <dbReference type="NCBI Taxonomy" id="105984"/>
    <lineage>
        <taxon>Eukaryota</taxon>
        <taxon>Fungi</taxon>
        <taxon>Dikarya</taxon>
        <taxon>Basidiomycota</taxon>
        <taxon>Agaricomycotina</taxon>
        <taxon>Tremellomycetes</taxon>
        <taxon>Trichosporonales</taxon>
        <taxon>Trichosporonaceae</taxon>
        <taxon>Apiotrichum</taxon>
    </lineage>
</organism>
<dbReference type="Gene3D" id="1.10.20.10">
    <property type="entry name" value="Histone, subunit A"/>
    <property type="match status" value="1"/>
</dbReference>
<gene>
    <name evidence="5" type="ORF">EHS24_004687</name>
</gene>
<dbReference type="Pfam" id="PF00808">
    <property type="entry name" value="CBFD_NFYB_HMF"/>
    <property type="match status" value="1"/>
</dbReference>
<keyword evidence="6" id="KW-1185">Reference proteome</keyword>
<dbReference type="EMBL" id="RSCE01000002">
    <property type="protein sequence ID" value="RSH86432.1"/>
    <property type="molecule type" value="Genomic_DNA"/>
</dbReference>
<name>A0A427Y5U4_9TREE</name>
<dbReference type="FunFam" id="1.10.20.10:FF:000137">
    <property type="entry name" value="DNA polymerase epsilon p12 subunit"/>
    <property type="match status" value="1"/>
</dbReference>
<dbReference type="AlphaFoldDB" id="A0A427Y5U4"/>
<evidence type="ECO:0000256" key="1">
    <source>
        <dbReference type="ARBA" id="ARBA00004123"/>
    </source>
</evidence>
<dbReference type="SUPFAM" id="SSF47113">
    <property type="entry name" value="Histone-fold"/>
    <property type="match status" value="1"/>
</dbReference>
<dbReference type="OrthoDB" id="636685at2759"/>
<accession>A0A427Y5U4</accession>
<feature type="compositionally biased region" description="Low complexity" evidence="3">
    <location>
        <begin position="185"/>
        <end position="201"/>
    </location>
</feature>
<reference evidence="5 6" key="1">
    <citation type="submission" date="2018-11" db="EMBL/GenBank/DDBJ databases">
        <title>Genome sequence of Apiotrichum porosum DSM 27194.</title>
        <authorList>
            <person name="Aliyu H."/>
            <person name="Gorte O."/>
            <person name="Ochsenreither K."/>
        </authorList>
    </citation>
    <scope>NUCLEOTIDE SEQUENCE [LARGE SCALE GENOMIC DNA]</scope>
    <source>
        <strain evidence="5 6">DSM 27194</strain>
    </source>
</reference>
<protein>
    <recommendedName>
        <fullName evidence="4">Transcription factor CBF/NF-Y/archaeal histone domain-containing protein</fullName>
    </recommendedName>
</protein>
<feature type="compositionally biased region" description="Acidic residues" evidence="3">
    <location>
        <begin position="26"/>
        <end position="38"/>
    </location>
</feature>
<dbReference type="Proteomes" id="UP000279236">
    <property type="component" value="Unassembled WGS sequence"/>
</dbReference>
<dbReference type="STRING" id="105984.A0A427Y5U4"/>
<dbReference type="PANTHER" id="PTHR10252">
    <property type="entry name" value="HISTONE-LIKE TRANSCRIPTION FACTOR CCAAT-RELATED"/>
    <property type="match status" value="1"/>
</dbReference>
<evidence type="ECO:0000256" key="2">
    <source>
        <dbReference type="ARBA" id="ARBA00023242"/>
    </source>
</evidence>
<feature type="region of interest" description="Disordered" evidence="3">
    <location>
        <begin position="1"/>
        <end position="50"/>
    </location>
</feature>
<evidence type="ECO:0000259" key="4">
    <source>
        <dbReference type="Pfam" id="PF00808"/>
    </source>
</evidence>
<evidence type="ECO:0000313" key="6">
    <source>
        <dbReference type="Proteomes" id="UP000279236"/>
    </source>
</evidence>
<feature type="compositionally biased region" description="Basic and acidic residues" evidence="3">
    <location>
        <begin position="165"/>
        <end position="183"/>
    </location>
</feature>
<keyword evidence="2" id="KW-0539">Nucleus</keyword>
<sequence length="287" mass="31752">MTDYDDSNAHAEASFMSHGGGGVTDHDDEHDDHDDHEDGQDGDRPQKKKRIIKSRQSLAEKAQGTTLFPLSRVKRIIKADKELDVMSSEATFLVAVATEYFIKHFMEEGYTKARMERRRIVNYKDMASVVSRNDEFDFLRDVVPLPITISEALEKRKARLAAADDGLHGDDEEPAPKEKERESTPAAPVEPSRSRSASPESEPAEELPPVVPSTNPLFPNAVVRRPPVSHPRTAMPPRSKPSPASREPRPLAGKNAPSTPHSLTTRSGRRSMNTEEAAEAADAMQVD</sequence>
<dbReference type="GeneID" id="39589230"/>
<feature type="compositionally biased region" description="Polar residues" evidence="3">
    <location>
        <begin position="256"/>
        <end position="266"/>
    </location>
</feature>
<dbReference type="InterPro" id="IPR003958">
    <property type="entry name" value="CBFA_NFYB_domain"/>
</dbReference>
<dbReference type="InterPro" id="IPR009072">
    <property type="entry name" value="Histone-fold"/>
</dbReference>
<dbReference type="RefSeq" id="XP_028479217.1">
    <property type="nucleotide sequence ID" value="XM_028620245.1"/>
</dbReference>